<keyword evidence="3" id="KW-0472">Membrane</keyword>
<sequence>MRSSELDRFRRNGVRVLAIGGWAATLALTLIGWAVGHEGLGTVLGVAVAVNVLPSLHARQGRHDEAARLAVATIAAVYPALGVYLLQGHAWQMDGHMYFFVALAALTVLCDWRPIALASGLIAVHHLVLEFAAPAWVFAGSGNIARVMVHAVAVILQFAALAYVTRQLRQLIMRQAEMQASSERLAAEAVESRRAVEDALARTNLAESREAAERSRRETVERDAADERRCEMLALADAFQASVADIVLSVGSASEQLDDSARSLHRLASGATRDSEATAATASRSSAHAGRLADQVRSLTAAVASIADSVEEQARLSGAALDASASSHDVVAALAQRTATIGTFANSIGHIASRTNLLALNATIEAAHAGEAGRSFAVVAGEVKSLAGQTQGASSEIHALAETVAGGAGEVNSALQAINRTIGELSHAAEAIREEVRRHGHTAATLESTAQSTAADADAIAAEISAVARVAEDTATLSAQVSDAASGLTDTAQRLRAATERFVAQLKAA</sequence>
<feature type="transmembrane region" description="Helical" evidence="3">
    <location>
        <begin position="69"/>
        <end position="87"/>
    </location>
</feature>
<dbReference type="GO" id="GO:0016020">
    <property type="term" value="C:membrane"/>
    <property type="evidence" value="ECO:0007669"/>
    <property type="project" value="InterPro"/>
</dbReference>
<dbReference type="RefSeq" id="WP_095997250.1">
    <property type="nucleotide sequence ID" value="NZ_NSLI01000002.1"/>
</dbReference>
<dbReference type="EMBL" id="NSLI01000002">
    <property type="protein sequence ID" value="PAX08739.1"/>
    <property type="molecule type" value="Genomic_DNA"/>
</dbReference>
<comment type="caution">
    <text evidence="5">The sequence shown here is derived from an EMBL/GenBank/DDBJ whole genome shotgun (WGS) entry which is preliminary data.</text>
</comment>
<keyword evidence="1 2" id="KW-0807">Transducer</keyword>
<dbReference type="PANTHER" id="PTHR32089:SF112">
    <property type="entry name" value="LYSOZYME-LIKE PROTEIN-RELATED"/>
    <property type="match status" value="1"/>
</dbReference>
<dbReference type="SMART" id="SM00283">
    <property type="entry name" value="MA"/>
    <property type="match status" value="1"/>
</dbReference>
<organism evidence="5 6">
    <name type="scientific">Sphingomonas lenta</name>
    <dbReference type="NCBI Taxonomy" id="1141887"/>
    <lineage>
        <taxon>Bacteria</taxon>
        <taxon>Pseudomonadati</taxon>
        <taxon>Pseudomonadota</taxon>
        <taxon>Alphaproteobacteria</taxon>
        <taxon>Sphingomonadales</taxon>
        <taxon>Sphingomonadaceae</taxon>
        <taxon>Sphingomonas</taxon>
    </lineage>
</organism>
<evidence type="ECO:0000259" key="4">
    <source>
        <dbReference type="PROSITE" id="PS50111"/>
    </source>
</evidence>
<accession>A0A2A2SHL5</accession>
<keyword evidence="3" id="KW-1133">Transmembrane helix</keyword>
<keyword evidence="6" id="KW-1185">Reference proteome</keyword>
<evidence type="ECO:0000256" key="2">
    <source>
        <dbReference type="PROSITE-ProRule" id="PRU00284"/>
    </source>
</evidence>
<dbReference type="PROSITE" id="PS50111">
    <property type="entry name" value="CHEMOTAXIS_TRANSDUC_2"/>
    <property type="match status" value="1"/>
</dbReference>
<dbReference type="SUPFAM" id="SSF58104">
    <property type="entry name" value="Methyl-accepting chemotaxis protein (MCP) signaling domain"/>
    <property type="match status" value="1"/>
</dbReference>
<evidence type="ECO:0000313" key="6">
    <source>
        <dbReference type="Proteomes" id="UP000218151"/>
    </source>
</evidence>
<keyword evidence="3" id="KW-0812">Transmembrane</keyword>
<name>A0A2A2SHL5_9SPHN</name>
<dbReference type="InterPro" id="IPR004089">
    <property type="entry name" value="MCPsignal_dom"/>
</dbReference>
<proteinExistence type="predicted"/>
<gene>
    <name evidence="5" type="ORF">CKY28_05095</name>
</gene>
<dbReference type="OrthoDB" id="354287at2"/>
<dbReference type="PANTHER" id="PTHR32089">
    <property type="entry name" value="METHYL-ACCEPTING CHEMOTAXIS PROTEIN MCPB"/>
    <property type="match status" value="1"/>
</dbReference>
<dbReference type="Pfam" id="PF00015">
    <property type="entry name" value="MCPsignal"/>
    <property type="match status" value="1"/>
</dbReference>
<feature type="transmembrane region" description="Helical" evidence="3">
    <location>
        <begin position="39"/>
        <end position="57"/>
    </location>
</feature>
<evidence type="ECO:0000256" key="3">
    <source>
        <dbReference type="SAM" id="Phobius"/>
    </source>
</evidence>
<dbReference type="GO" id="GO:0007165">
    <property type="term" value="P:signal transduction"/>
    <property type="evidence" value="ECO:0007669"/>
    <property type="project" value="UniProtKB-KW"/>
</dbReference>
<dbReference type="AlphaFoldDB" id="A0A2A2SHL5"/>
<feature type="transmembrane region" description="Helical" evidence="3">
    <location>
        <begin position="144"/>
        <end position="164"/>
    </location>
</feature>
<reference evidence="6" key="1">
    <citation type="submission" date="2017-09" db="EMBL/GenBank/DDBJ databases">
        <authorList>
            <person name="Feng G."/>
            <person name="Zhu H."/>
        </authorList>
    </citation>
    <scope>NUCLEOTIDE SEQUENCE [LARGE SCALE GENOMIC DNA]</scope>
    <source>
        <strain evidence="6">1PNM-20</strain>
    </source>
</reference>
<feature type="transmembrane region" description="Helical" evidence="3">
    <location>
        <begin position="12"/>
        <end position="33"/>
    </location>
</feature>
<feature type="domain" description="Methyl-accepting transducer" evidence="4">
    <location>
        <begin position="253"/>
        <end position="489"/>
    </location>
</feature>
<evidence type="ECO:0000313" key="5">
    <source>
        <dbReference type="EMBL" id="PAX08739.1"/>
    </source>
</evidence>
<protein>
    <submittedName>
        <fullName evidence="5">Chemotaxis protein</fullName>
    </submittedName>
</protein>
<feature type="transmembrane region" description="Helical" evidence="3">
    <location>
        <begin position="117"/>
        <end position="138"/>
    </location>
</feature>
<dbReference type="Proteomes" id="UP000218151">
    <property type="component" value="Unassembled WGS sequence"/>
</dbReference>
<dbReference type="Gene3D" id="1.10.287.950">
    <property type="entry name" value="Methyl-accepting chemotaxis protein"/>
    <property type="match status" value="1"/>
</dbReference>
<evidence type="ECO:0000256" key="1">
    <source>
        <dbReference type="ARBA" id="ARBA00023224"/>
    </source>
</evidence>